<reference evidence="4 5" key="1">
    <citation type="submission" date="2023-07" db="EMBL/GenBank/DDBJ databases">
        <title>Genomic Encyclopedia of Type Strains, Phase IV (KMG-IV): sequencing the most valuable type-strain genomes for metagenomic binning, comparative biology and taxonomic classification.</title>
        <authorList>
            <person name="Goeker M."/>
        </authorList>
    </citation>
    <scope>NUCLEOTIDE SEQUENCE [LARGE SCALE GENOMIC DNA]</scope>
    <source>
        <strain evidence="4 5">DSM 19562</strain>
    </source>
</reference>
<evidence type="ECO:0000259" key="3">
    <source>
        <dbReference type="Pfam" id="PF21783"/>
    </source>
</evidence>
<dbReference type="InterPro" id="IPR051200">
    <property type="entry name" value="Host-pathogen_enzymatic-act"/>
</dbReference>
<dbReference type="SUPFAM" id="SSF50974">
    <property type="entry name" value="Nitrous oxide reductase, N-terminal domain"/>
    <property type="match status" value="1"/>
</dbReference>
<evidence type="ECO:0000313" key="5">
    <source>
        <dbReference type="Proteomes" id="UP001236369"/>
    </source>
</evidence>
<dbReference type="InterPro" id="IPR048433">
    <property type="entry name" value="YNCE-like_beta-prop"/>
</dbReference>
<accession>A0ABU0HRJ2</accession>
<dbReference type="InterPro" id="IPR022456">
    <property type="entry name" value="PQQ_b_propeller"/>
</dbReference>
<gene>
    <name evidence="4" type="ORF">QO016_004463</name>
</gene>
<feature type="compositionally biased region" description="Basic residues" evidence="2">
    <location>
        <begin position="1"/>
        <end position="12"/>
    </location>
</feature>
<dbReference type="InterPro" id="IPR015943">
    <property type="entry name" value="WD40/YVTN_repeat-like_dom_sf"/>
</dbReference>
<dbReference type="Proteomes" id="UP001236369">
    <property type="component" value="Unassembled WGS sequence"/>
</dbReference>
<keyword evidence="5" id="KW-1185">Reference proteome</keyword>
<feature type="domain" description="YNCE-like beta-propeller" evidence="3">
    <location>
        <begin position="195"/>
        <end position="280"/>
    </location>
</feature>
<dbReference type="NCBIfam" id="TIGR03866">
    <property type="entry name" value="PQQ_ABC_repeats"/>
    <property type="match status" value="1"/>
</dbReference>
<sequence length="392" mass="41482">MIRPPPHRRGRGRGREEAAFSGEALPGAGRLPRYCERSEAIQGGGPLSDVALLDCFAPLALTVKRLMAGGAAMALLLGALPATAAEIYVTNERDNTISVIDSATYAVTRTFPVGRRPRGVVFSKDGKRLFVCASDSDSVQVIDPDSGKLLADLPSGEDPEQFALSPDGRTLFIANENNATTTVVDVDTKSVKAQIDVGIEPEGMAVSPDGRTAVTTSETTNMVHWIDVATLAAVDATPVDQRPRHAEFARDGKTLWVSSEIGGSVAVIDVATRKVVRTIRFEIKGVASDRIQPVGISLTDDGRLAFVALGPSDRVAVVDAKTFQVSAYILVGRRVWHTALTPEQDRLVTTNGVSGDVTVIDVPALRAIKTVKVGRFPWGAAIRPAPGGAAGK</sequence>
<dbReference type="NCBIfam" id="TIGR02276">
    <property type="entry name" value="beta_rpt_yvtn"/>
    <property type="match status" value="3"/>
</dbReference>
<dbReference type="Gene3D" id="2.130.10.10">
    <property type="entry name" value="YVTN repeat-like/Quinoprotein amine dehydrogenase"/>
    <property type="match status" value="2"/>
</dbReference>
<dbReference type="Pfam" id="PF21783">
    <property type="entry name" value="YNCE"/>
    <property type="match status" value="2"/>
</dbReference>
<protein>
    <submittedName>
        <fullName evidence="4">PQQ-dependent catabolism-associated beta-propeller protein</fullName>
    </submittedName>
</protein>
<evidence type="ECO:0000256" key="1">
    <source>
        <dbReference type="ARBA" id="ARBA00022729"/>
    </source>
</evidence>
<feature type="domain" description="YNCE-like beta-propeller" evidence="3">
    <location>
        <begin position="82"/>
        <end position="173"/>
    </location>
</feature>
<keyword evidence="1" id="KW-0732">Signal</keyword>
<proteinExistence type="predicted"/>
<evidence type="ECO:0000256" key="2">
    <source>
        <dbReference type="SAM" id="MobiDB-lite"/>
    </source>
</evidence>
<dbReference type="PANTHER" id="PTHR47197:SF3">
    <property type="entry name" value="DIHYDRO-HEME D1 DEHYDROGENASE"/>
    <property type="match status" value="1"/>
</dbReference>
<dbReference type="InterPro" id="IPR011045">
    <property type="entry name" value="N2O_reductase_N"/>
</dbReference>
<dbReference type="InterPro" id="IPR011964">
    <property type="entry name" value="YVTN_b-propeller_repeat"/>
</dbReference>
<feature type="region of interest" description="Disordered" evidence="2">
    <location>
        <begin position="1"/>
        <end position="22"/>
    </location>
</feature>
<dbReference type="EMBL" id="JAUSVV010000018">
    <property type="protein sequence ID" value="MDQ0444938.1"/>
    <property type="molecule type" value="Genomic_DNA"/>
</dbReference>
<dbReference type="PANTHER" id="PTHR47197">
    <property type="entry name" value="PROTEIN NIRF"/>
    <property type="match status" value="1"/>
</dbReference>
<evidence type="ECO:0000313" key="4">
    <source>
        <dbReference type="EMBL" id="MDQ0444938.1"/>
    </source>
</evidence>
<name>A0ABU0HRJ2_9HYPH</name>
<organism evidence="4 5">
    <name type="scientific">Methylobacterium persicinum</name>
    <dbReference type="NCBI Taxonomy" id="374426"/>
    <lineage>
        <taxon>Bacteria</taxon>
        <taxon>Pseudomonadati</taxon>
        <taxon>Pseudomonadota</taxon>
        <taxon>Alphaproteobacteria</taxon>
        <taxon>Hyphomicrobiales</taxon>
        <taxon>Methylobacteriaceae</taxon>
        <taxon>Methylobacterium</taxon>
    </lineage>
</organism>
<comment type="caution">
    <text evidence="4">The sequence shown here is derived from an EMBL/GenBank/DDBJ whole genome shotgun (WGS) entry which is preliminary data.</text>
</comment>